<gene>
    <name evidence="2" type="ORF">NCTC12218_00429</name>
</gene>
<reference evidence="2" key="1">
    <citation type="submission" date="2018-06" db="EMBL/GenBank/DDBJ databases">
        <authorList>
            <consortium name="Pathogen Informatics"/>
            <person name="Doyle S."/>
        </authorList>
    </citation>
    <scope>NUCLEOTIDE SEQUENCE [LARGE SCALE GENOMIC DNA]</scope>
    <source>
        <strain evidence="2">NCTC12218</strain>
    </source>
</reference>
<evidence type="ECO:0000313" key="2">
    <source>
        <dbReference type="EMBL" id="SUM86907.1"/>
    </source>
</evidence>
<proteinExistence type="predicted"/>
<evidence type="ECO:0000313" key="3">
    <source>
        <dbReference type="Proteomes" id="UP000264146"/>
    </source>
</evidence>
<protein>
    <submittedName>
        <fullName evidence="2">Uncharacterized protein</fullName>
    </submittedName>
</protein>
<dbReference type="EMBL" id="LR962863">
    <property type="protein sequence ID" value="CAD7358845.1"/>
    <property type="molecule type" value="Genomic_DNA"/>
</dbReference>
<organism evidence="2">
    <name type="scientific">Staphylococcus schleiferi</name>
    <dbReference type="NCBI Taxonomy" id="1295"/>
    <lineage>
        <taxon>Bacteria</taxon>
        <taxon>Bacillati</taxon>
        <taxon>Bacillota</taxon>
        <taxon>Bacilli</taxon>
        <taxon>Bacillales</taxon>
        <taxon>Staphylococcaceae</taxon>
        <taxon>Staphylococcus</taxon>
    </lineage>
</organism>
<dbReference type="EMBL" id="UHEF01000001">
    <property type="protein sequence ID" value="SUM86907.1"/>
    <property type="molecule type" value="Genomic_DNA"/>
</dbReference>
<name>A0A7Z7QMY3_STASC</name>
<evidence type="ECO:0000313" key="1">
    <source>
        <dbReference type="EMBL" id="CAD7358845.1"/>
    </source>
</evidence>
<dbReference type="AlphaFoldDB" id="A0A7Z7QMY3"/>
<dbReference type="Proteomes" id="UP000264146">
    <property type="component" value="Chromosome"/>
</dbReference>
<accession>A0A7Z7QMY3</accession>
<reference evidence="1 3" key="2">
    <citation type="submission" date="2020-11" db="EMBL/GenBank/DDBJ databases">
        <authorList>
            <consortium name="Pathogen Informatics"/>
        </authorList>
    </citation>
    <scope>NUCLEOTIDE SEQUENCE [LARGE SCALE GENOMIC DNA]</scope>
    <source>
        <strain evidence="1 3">NCTC12218</strain>
    </source>
</reference>
<sequence>MKNKLIICILFTCLISFNLLKTQSVANAETQDNS</sequence>